<dbReference type="GO" id="GO:0005886">
    <property type="term" value="C:plasma membrane"/>
    <property type="evidence" value="ECO:0007669"/>
    <property type="project" value="UniProtKB-SubCell"/>
</dbReference>
<evidence type="ECO:0000256" key="10">
    <source>
        <dbReference type="ARBA" id="ARBA00023136"/>
    </source>
</evidence>
<evidence type="ECO:0000256" key="11">
    <source>
        <dbReference type="ARBA" id="ARBA00023303"/>
    </source>
</evidence>
<keyword evidence="7" id="KW-0965">Cell junction</keyword>
<name>A0AAE1EWE0_PETCI</name>
<reference evidence="14" key="1">
    <citation type="submission" date="2023-10" db="EMBL/GenBank/DDBJ databases">
        <title>Genome assemblies of two species of porcelain crab, Petrolisthes cinctipes and Petrolisthes manimaculis (Anomura: Porcellanidae).</title>
        <authorList>
            <person name="Angst P."/>
        </authorList>
    </citation>
    <scope>NUCLEOTIDE SEQUENCE</scope>
    <source>
        <strain evidence="14">PB745_01</strain>
        <tissue evidence="14">Gill</tissue>
    </source>
</reference>
<keyword evidence="10 13" id="KW-0472">Membrane</keyword>
<feature type="region of interest" description="Disordered" evidence="12">
    <location>
        <begin position="230"/>
        <end position="257"/>
    </location>
</feature>
<keyword evidence="3" id="KW-0813">Transport</keyword>
<dbReference type="EMBL" id="JAWQEG010004138">
    <property type="protein sequence ID" value="KAK3862874.1"/>
    <property type="molecule type" value="Genomic_DNA"/>
</dbReference>
<proteinExistence type="predicted"/>
<evidence type="ECO:0000256" key="2">
    <source>
        <dbReference type="ARBA" id="ARBA00004651"/>
    </source>
</evidence>
<evidence type="ECO:0000256" key="4">
    <source>
        <dbReference type="ARBA" id="ARBA00022475"/>
    </source>
</evidence>
<comment type="caution">
    <text evidence="14">The sequence shown here is derived from an EMBL/GenBank/DDBJ whole genome shotgun (WGS) entry which is preliminary data.</text>
</comment>
<evidence type="ECO:0000256" key="5">
    <source>
        <dbReference type="ARBA" id="ARBA00022692"/>
    </source>
</evidence>
<dbReference type="GO" id="GO:0005921">
    <property type="term" value="C:gap junction"/>
    <property type="evidence" value="ECO:0007669"/>
    <property type="project" value="UniProtKB-SubCell"/>
</dbReference>
<evidence type="ECO:0000256" key="13">
    <source>
        <dbReference type="SAM" id="Phobius"/>
    </source>
</evidence>
<sequence>MFSLFDDVKKQISTSGATKAKVGSVILFTCKLCMMITTLACILVTAKTYIVSTSRSRPHHQPRPHPDHQTGDGDSTTTTPEDDLRRHAYYQWVPMVLFLQAAVFYFPIWIWNLIDKGYFQAVLCGLDKIHIGDYSKELTAQPNSSPIPDTSSVLRHRLLLCEMTAFAISVAKCTWYKYGPSGTIQQHDSLCVLPLNIVNEKTYIFLWIVYIFAAIVCGIFFSFVSYSSSTHREKQPPSPPSQETRDETRFDDSFTQV</sequence>
<evidence type="ECO:0000256" key="9">
    <source>
        <dbReference type="ARBA" id="ARBA00023065"/>
    </source>
</evidence>
<dbReference type="PANTHER" id="PTHR11893:SF36">
    <property type="entry name" value="INNEXIN-5"/>
    <property type="match status" value="1"/>
</dbReference>
<dbReference type="PANTHER" id="PTHR11893">
    <property type="entry name" value="INNEXIN"/>
    <property type="match status" value="1"/>
</dbReference>
<feature type="compositionally biased region" description="Basic and acidic residues" evidence="12">
    <location>
        <begin position="243"/>
        <end position="257"/>
    </location>
</feature>
<feature type="transmembrane region" description="Helical" evidence="13">
    <location>
        <begin position="25"/>
        <end position="46"/>
    </location>
</feature>
<feature type="transmembrane region" description="Helical" evidence="13">
    <location>
        <begin position="204"/>
        <end position="226"/>
    </location>
</feature>
<evidence type="ECO:0000256" key="6">
    <source>
        <dbReference type="ARBA" id="ARBA00022868"/>
    </source>
</evidence>
<keyword evidence="5 13" id="KW-0812">Transmembrane</keyword>
<evidence type="ECO:0000313" key="15">
    <source>
        <dbReference type="Proteomes" id="UP001286313"/>
    </source>
</evidence>
<evidence type="ECO:0000256" key="12">
    <source>
        <dbReference type="SAM" id="MobiDB-lite"/>
    </source>
</evidence>
<dbReference type="GO" id="GO:0034220">
    <property type="term" value="P:monoatomic ion transmembrane transport"/>
    <property type="evidence" value="ECO:0007669"/>
    <property type="project" value="UniProtKB-KW"/>
</dbReference>
<keyword evidence="6" id="KW-0303">Gap junction</keyword>
<evidence type="ECO:0008006" key="16">
    <source>
        <dbReference type="Google" id="ProtNLM"/>
    </source>
</evidence>
<dbReference type="GO" id="GO:0005243">
    <property type="term" value="F:gap junction channel activity"/>
    <property type="evidence" value="ECO:0007669"/>
    <property type="project" value="TreeGrafter"/>
</dbReference>
<keyword evidence="11" id="KW-0407">Ion channel</keyword>
<keyword evidence="4" id="KW-1003">Cell membrane</keyword>
<organism evidence="14 15">
    <name type="scientific">Petrolisthes cinctipes</name>
    <name type="common">Flat porcelain crab</name>
    <dbReference type="NCBI Taxonomy" id="88211"/>
    <lineage>
        <taxon>Eukaryota</taxon>
        <taxon>Metazoa</taxon>
        <taxon>Ecdysozoa</taxon>
        <taxon>Arthropoda</taxon>
        <taxon>Crustacea</taxon>
        <taxon>Multicrustacea</taxon>
        <taxon>Malacostraca</taxon>
        <taxon>Eumalacostraca</taxon>
        <taxon>Eucarida</taxon>
        <taxon>Decapoda</taxon>
        <taxon>Pleocyemata</taxon>
        <taxon>Anomura</taxon>
        <taxon>Galatheoidea</taxon>
        <taxon>Porcellanidae</taxon>
        <taxon>Petrolisthes</taxon>
    </lineage>
</organism>
<evidence type="ECO:0000256" key="8">
    <source>
        <dbReference type="ARBA" id="ARBA00022989"/>
    </source>
</evidence>
<accession>A0AAE1EWE0</accession>
<keyword evidence="9" id="KW-0406">Ion transport</keyword>
<dbReference type="InterPro" id="IPR000990">
    <property type="entry name" value="Innexin"/>
</dbReference>
<keyword evidence="15" id="KW-1185">Reference proteome</keyword>
<evidence type="ECO:0000256" key="3">
    <source>
        <dbReference type="ARBA" id="ARBA00022448"/>
    </source>
</evidence>
<dbReference type="Proteomes" id="UP001286313">
    <property type="component" value="Unassembled WGS sequence"/>
</dbReference>
<comment type="subcellular location">
    <subcellularLocation>
        <location evidence="1">Cell junction</location>
        <location evidence="1">Gap junction</location>
    </subcellularLocation>
    <subcellularLocation>
        <location evidence="2">Cell membrane</location>
        <topology evidence="2">Multi-pass membrane protein</topology>
    </subcellularLocation>
</comment>
<evidence type="ECO:0000256" key="1">
    <source>
        <dbReference type="ARBA" id="ARBA00004610"/>
    </source>
</evidence>
<evidence type="ECO:0000313" key="14">
    <source>
        <dbReference type="EMBL" id="KAK3862874.1"/>
    </source>
</evidence>
<feature type="region of interest" description="Disordered" evidence="12">
    <location>
        <begin position="54"/>
        <end position="80"/>
    </location>
</feature>
<protein>
    <recommendedName>
        <fullName evidence="16">Innexin</fullName>
    </recommendedName>
</protein>
<feature type="transmembrane region" description="Helical" evidence="13">
    <location>
        <begin position="92"/>
        <end position="111"/>
    </location>
</feature>
<dbReference type="AlphaFoldDB" id="A0AAE1EWE0"/>
<dbReference type="Pfam" id="PF00876">
    <property type="entry name" value="Innexin"/>
    <property type="match status" value="2"/>
</dbReference>
<keyword evidence="8 13" id="KW-1133">Transmembrane helix</keyword>
<evidence type="ECO:0000256" key="7">
    <source>
        <dbReference type="ARBA" id="ARBA00022949"/>
    </source>
</evidence>
<gene>
    <name evidence="14" type="ORF">Pcinc_031301</name>
</gene>